<proteinExistence type="predicted"/>
<comment type="caution">
    <text evidence="3">The sequence shown here is derived from an EMBL/GenBank/DDBJ whole genome shotgun (WGS) entry which is preliminary data.</text>
</comment>
<gene>
    <name evidence="3" type="ORF">KDI_39290</name>
</gene>
<reference evidence="3 4" key="1">
    <citation type="submission" date="2019-01" db="EMBL/GenBank/DDBJ databases">
        <title>Draft genome sequence of Dictyobacter sp. Uno17.</title>
        <authorList>
            <person name="Wang C.M."/>
            <person name="Zheng Y."/>
            <person name="Sakai Y."/>
            <person name="Abe K."/>
            <person name="Yokota A."/>
            <person name="Yabe S."/>
        </authorList>
    </citation>
    <scope>NUCLEOTIDE SEQUENCE [LARGE SCALE GENOMIC DNA]</scope>
    <source>
        <strain evidence="3 4">Uno17</strain>
    </source>
</reference>
<feature type="domain" description="CN hydrolase" evidence="2">
    <location>
        <begin position="3"/>
        <end position="239"/>
    </location>
</feature>
<evidence type="ECO:0000259" key="2">
    <source>
        <dbReference type="PROSITE" id="PS50263"/>
    </source>
</evidence>
<protein>
    <recommendedName>
        <fullName evidence="2">CN hydrolase domain-containing protein</fullName>
    </recommendedName>
</protein>
<dbReference type="RefSeq" id="WP_216368925.1">
    <property type="nucleotide sequence ID" value="NZ_BIXY01000068.1"/>
</dbReference>
<evidence type="ECO:0000313" key="3">
    <source>
        <dbReference type="EMBL" id="GCF10365.1"/>
    </source>
</evidence>
<evidence type="ECO:0000313" key="4">
    <source>
        <dbReference type="Proteomes" id="UP000322530"/>
    </source>
</evidence>
<dbReference type="PANTHER" id="PTHR43674:SF2">
    <property type="entry name" value="BETA-UREIDOPROPIONASE"/>
    <property type="match status" value="1"/>
</dbReference>
<keyword evidence="1" id="KW-0378">Hydrolase</keyword>
<dbReference type="PROSITE" id="PS50263">
    <property type="entry name" value="CN_HYDROLASE"/>
    <property type="match status" value="1"/>
</dbReference>
<keyword evidence="4" id="KW-1185">Reference proteome</keyword>
<dbReference type="InterPro" id="IPR036526">
    <property type="entry name" value="C-N_Hydrolase_sf"/>
</dbReference>
<organism evidence="3 4">
    <name type="scientific">Dictyobacter arantiisoli</name>
    <dbReference type="NCBI Taxonomy" id="2014874"/>
    <lineage>
        <taxon>Bacteria</taxon>
        <taxon>Bacillati</taxon>
        <taxon>Chloroflexota</taxon>
        <taxon>Ktedonobacteria</taxon>
        <taxon>Ktedonobacterales</taxon>
        <taxon>Dictyobacteraceae</taxon>
        <taxon>Dictyobacter</taxon>
    </lineage>
</organism>
<dbReference type="PANTHER" id="PTHR43674">
    <property type="entry name" value="NITRILASE C965.09-RELATED"/>
    <property type="match status" value="1"/>
</dbReference>
<dbReference type="InterPro" id="IPR003010">
    <property type="entry name" value="C-N_Hydrolase"/>
</dbReference>
<dbReference type="AlphaFoldDB" id="A0A5A5TGK6"/>
<dbReference type="Pfam" id="PF00795">
    <property type="entry name" value="CN_hydrolase"/>
    <property type="match status" value="1"/>
</dbReference>
<accession>A0A5A5TGK6</accession>
<dbReference type="Gene3D" id="3.60.110.10">
    <property type="entry name" value="Carbon-nitrogen hydrolase"/>
    <property type="match status" value="1"/>
</dbReference>
<dbReference type="Proteomes" id="UP000322530">
    <property type="component" value="Unassembled WGS sequence"/>
</dbReference>
<dbReference type="CDD" id="cd07197">
    <property type="entry name" value="nitrilase"/>
    <property type="match status" value="1"/>
</dbReference>
<dbReference type="SUPFAM" id="SSF56317">
    <property type="entry name" value="Carbon-nitrogen hydrolase"/>
    <property type="match status" value="1"/>
</dbReference>
<name>A0A5A5TGK6_9CHLR</name>
<evidence type="ECO:0000256" key="1">
    <source>
        <dbReference type="ARBA" id="ARBA00022801"/>
    </source>
</evidence>
<dbReference type="EMBL" id="BIXY01000068">
    <property type="protein sequence ID" value="GCF10365.1"/>
    <property type="molecule type" value="Genomic_DNA"/>
</dbReference>
<sequence>MRIKITVCELHNEPDVFAKDWQHLIEHVQHEQSQLVVLPEMPFSPWLGTTAQFEASRWQASVIAHECALTSLSALAPATVLSSHPLNRDGKRLNAGFSWGSQDGYRSIHDKYYLPNEEGVWEASWYERGNEDFTVQRYHDLCLGMLLCTELWALDKARAYGAEGAHLLVVPRTTERSTLDKWLVGGRAAAIVSGAFCASSNRVSLDGVFSGGGWVIDPDGNIICLTSPEQPCISVEIDLQISEQAKTSYPRYIFFTKSKTREE</sequence>
<dbReference type="InterPro" id="IPR050345">
    <property type="entry name" value="Aliph_Amidase/BUP"/>
</dbReference>
<dbReference type="GO" id="GO:0016811">
    <property type="term" value="F:hydrolase activity, acting on carbon-nitrogen (but not peptide) bonds, in linear amides"/>
    <property type="evidence" value="ECO:0007669"/>
    <property type="project" value="UniProtKB-ARBA"/>
</dbReference>